<organism evidence="3 4">
    <name type="scientific">Heligmosomoides polygyrus</name>
    <name type="common">Parasitic roundworm</name>
    <dbReference type="NCBI Taxonomy" id="6339"/>
    <lineage>
        <taxon>Eukaryota</taxon>
        <taxon>Metazoa</taxon>
        <taxon>Ecdysozoa</taxon>
        <taxon>Nematoda</taxon>
        <taxon>Chromadorea</taxon>
        <taxon>Rhabditida</taxon>
        <taxon>Rhabditina</taxon>
        <taxon>Rhabditomorpha</taxon>
        <taxon>Strongyloidea</taxon>
        <taxon>Heligmosomidae</taxon>
        <taxon>Heligmosomoides</taxon>
    </lineage>
</organism>
<proteinExistence type="predicted"/>
<evidence type="ECO:0000313" key="3">
    <source>
        <dbReference type="Proteomes" id="UP000050761"/>
    </source>
</evidence>
<dbReference type="OrthoDB" id="5833525at2759"/>
<dbReference type="AlphaFoldDB" id="A0A183FEF0"/>
<dbReference type="Proteomes" id="UP000050761">
    <property type="component" value="Unassembled WGS sequence"/>
</dbReference>
<reference evidence="4" key="2">
    <citation type="submission" date="2019-09" db="UniProtKB">
        <authorList>
            <consortium name="WormBaseParasite"/>
        </authorList>
    </citation>
    <scope>IDENTIFICATION</scope>
</reference>
<feature type="region of interest" description="Disordered" evidence="1">
    <location>
        <begin position="37"/>
        <end position="74"/>
    </location>
</feature>
<reference evidence="2 3" key="1">
    <citation type="submission" date="2018-11" db="EMBL/GenBank/DDBJ databases">
        <authorList>
            <consortium name="Pathogen Informatics"/>
        </authorList>
    </citation>
    <scope>NUCLEOTIDE SEQUENCE [LARGE SCALE GENOMIC DNA]</scope>
</reference>
<accession>A0A183FEF0</accession>
<keyword evidence="3" id="KW-1185">Reference proteome</keyword>
<sequence>MDGRVLINGVLEVQQTPENLWRSLIFNAATTRAVKGVDPEKGSGPLAVIGSFSSERQDTEQTSQSEGAGTRDTACGSVDRNVIIICLNTLRRKDNDENSEKDNLNDELHIYAQKDILRRLMEEKTTIEGRIGGVSMEWGTSSG</sequence>
<evidence type="ECO:0000256" key="1">
    <source>
        <dbReference type="SAM" id="MobiDB-lite"/>
    </source>
</evidence>
<dbReference type="WBParaSite" id="HPBE_0000474601-mRNA-1">
    <property type="protein sequence ID" value="HPBE_0000474601-mRNA-1"/>
    <property type="gene ID" value="HPBE_0000474601"/>
</dbReference>
<dbReference type="EMBL" id="UZAH01025359">
    <property type="protein sequence ID" value="VDO62274.1"/>
    <property type="molecule type" value="Genomic_DNA"/>
</dbReference>
<name>A0A183FEF0_HELPZ</name>
<evidence type="ECO:0000313" key="4">
    <source>
        <dbReference type="WBParaSite" id="HPBE_0000474601-mRNA-1"/>
    </source>
</evidence>
<gene>
    <name evidence="2" type="ORF">HPBE_LOCUS4747</name>
</gene>
<accession>A0A3P7XVL4</accession>
<evidence type="ECO:0000313" key="2">
    <source>
        <dbReference type="EMBL" id="VDO62274.1"/>
    </source>
</evidence>
<protein>
    <submittedName>
        <fullName evidence="4">AAA_9 domain-containing protein</fullName>
    </submittedName>
</protein>